<comment type="caution">
    <text evidence="2">The sequence shown here is derived from an EMBL/GenBank/DDBJ whole genome shotgun (WGS) entry which is preliminary data.</text>
</comment>
<sequence>MNEPVIDPVLLHLSTTSRQTAQNSLNSEVIPESRITTQETQSNNYNKLQHTALKKLCRERNLKVGGNKAELTQRLLLDDQTSQVPGVSTSSSIFPPASVQDRLDSTAIPAITNIPSSQSDETLNVTFVTEVLQESESLVGYFDQGLESVENHDGEESDEEAEVAAELANATELEVVDNSTTHAAIIWADNFILETRRKGGRQTEMSVLKQWKAWVTTALDTGIIPDMIIDSVHIIEYLKYAATRNLFTTYGAKKTSTSRLSASSLKKIMTMLGRVRRRQEDTDPSLITKRPAKNSRTDDFFRALMVQAQRYRLESADFDITQGTILDSQLRPEQFDEITEAILTKLTQLPSIIKAHFSWTWQCATLNRSDEVVSMTLASIHPYNLPLPNYTYQDGRISATGREVFGVLAMFHETKTAQPGKTEPVYSFALPHRDPLMCSVSALAILLHFMFDQKDLIGCVSNWNWMEGTTWQMHHVVFGKNVNEPMGGDGLGRMYSSFLDFTTVNSTKKTHLARRTMPSKLEEMGVPADQLKNTKSAVALAGFPVGESYYVPWSQVPVPDSLQLKLYPFCEDTLALLRANGCKNQGMMNFLILLQNLRPFFWRVIGAINYRFPKSPLVQRLKILEDSDAKKFLHDWPTLCKQEEHTRHQSLLIEQAFQEKPTQNAFAAVVSEIRDSVALEAFTEQSLTGTNPAFKTPSSFNVNISTPHPRRCHSV</sequence>
<gene>
    <name evidence="2" type="ORF">CVT24_011841</name>
</gene>
<dbReference type="Gene3D" id="1.10.720.30">
    <property type="entry name" value="SAP domain"/>
    <property type="match status" value="1"/>
</dbReference>
<feature type="domain" description="SAP" evidence="1">
    <location>
        <begin position="45"/>
        <end position="79"/>
    </location>
</feature>
<keyword evidence="3" id="KW-1185">Reference proteome</keyword>
<dbReference type="InParanoid" id="A0A409YNR8"/>
<dbReference type="GO" id="GO:0003677">
    <property type="term" value="F:DNA binding"/>
    <property type="evidence" value="ECO:0007669"/>
    <property type="project" value="InterPro"/>
</dbReference>
<dbReference type="InterPro" id="IPR003034">
    <property type="entry name" value="SAP_dom"/>
</dbReference>
<dbReference type="SMART" id="SM00513">
    <property type="entry name" value="SAP"/>
    <property type="match status" value="1"/>
</dbReference>
<evidence type="ECO:0000259" key="1">
    <source>
        <dbReference type="SMART" id="SM00513"/>
    </source>
</evidence>
<proteinExistence type="predicted"/>
<protein>
    <recommendedName>
        <fullName evidence="1">SAP domain-containing protein</fullName>
    </recommendedName>
</protein>
<dbReference type="SUPFAM" id="SSF68906">
    <property type="entry name" value="SAP domain"/>
    <property type="match status" value="1"/>
</dbReference>
<dbReference type="Proteomes" id="UP000284842">
    <property type="component" value="Unassembled WGS sequence"/>
</dbReference>
<name>A0A409YNR8_9AGAR</name>
<organism evidence="2 3">
    <name type="scientific">Panaeolus cyanescens</name>
    <dbReference type="NCBI Taxonomy" id="181874"/>
    <lineage>
        <taxon>Eukaryota</taxon>
        <taxon>Fungi</taxon>
        <taxon>Dikarya</taxon>
        <taxon>Basidiomycota</taxon>
        <taxon>Agaricomycotina</taxon>
        <taxon>Agaricomycetes</taxon>
        <taxon>Agaricomycetidae</taxon>
        <taxon>Agaricales</taxon>
        <taxon>Agaricineae</taxon>
        <taxon>Galeropsidaceae</taxon>
        <taxon>Panaeolus</taxon>
    </lineage>
</organism>
<dbReference type="Pfam" id="PF02037">
    <property type="entry name" value="SAP"/>
    <property type="match status" value="1"/>
</dbReference>
<evidence type="ECO:0000313" key="3">
    <source>
        <dbReference type="Proteomes" id="UP000284842"/>
    </source>
</evidence>
<dbReference type="OrthoDB" id="3251511at2759"/>
<dbReference type="InterPro" id="IPR036361">
    <property type="entry name" value="SAP_dom_sf"/>
</dbReference>
<dbReference type="STRING" id="181874.A0A409YNR8"/>
<accession>A0A409YNR8</accession>
<dbReference type="AlphaFoldDB" id="A0A409YNR8"/>
<dbReference type="EMBL" id="NHTK01000902">
    <property type="protein sequence ID" value="PPR04719.1"/>
    <property type="molecule type" value="Genomic_DNA"/>
</dbReference>
<dbReference type="Gene3D" id="1.10.443.20">
    <property type="entry name" value="Centromere DNA-binding protein complex CBF3 subunit, domain 2"/>
    <property type="match status" value="1"/>
</dbReference>
<evidence type="ECO:0000313" key="2">
    <source>
        <dbReference type="EMBL" id="PPR04719.1"/>
    </source>
</evidence>
<dbReference type="InterPro" id="IPR038279">
    <property type="entry name" value="Ndc10_dom2_sf"/>
</dbReference>
<reference evidence="2 3" key="1">
    <citation type="journal article" date="2018" name="Evol. Lett.">
        <title>Horizontal gene cluster transfer increased hallucinogenic mushroom diversity.</title>
        <authorList>
            <person name="Reynolds H.T."/>
            <person name="Vijayakumar V."/>
            <person name="Gluck-Thaler E."/>
            <person name="Korotkin H.B."/>
            <person name="Matheny P.B."/>
            <person name="Slot J.C."/>
        </authorList>
    </citation>
    <scope>NUCLEOTIDE SEQUENCE [LARGE SCALE GENOMIC DNA]</scope>
    <source>
        <strain evidence="2 3">2629</strain>
    </source>
</reference>